<sequence>MDDETFKNEVLDRLQQIMDMLAGLLPEACIEDPEEAPVSPAAPQVSDTYGIRQELQDDYDCALEKWKLEHGST</sequence>
<dbReference type="Proteomes" id="UP000683559">
    <property type="component" value="Chromosome"/>
</dbReference>
<gene>
    <name evidence="1" type="ORF">KP001_06000</name>
</gene>
<reference evidence="1 2" key="1">
    <citation type="submission" date="2021-06" db="EMBL/GenBank/DDBJ databases">
        <title>Gemonas diversity in paddy soil.</title>
        <authorList>
            <person name="Liu G."/>
        </authorList>
    </citation>
    <scope>NUCLEOTIDE SEQUENCE [LARGE SCALE GENOMIC DNA]</scope>
    <source>
        <strain evidence="1 2">RG2</strain>
    </source>
</reference>
<evidence type="ECO:0000313" key="2">
    <source>
        <dbReference type="Proteomes" id="UP000683559"/>
    </source>
</evidence>
<keyword evidence="2" id="KW-1185">Reference proteome</keyword>
<protein>
    <submittedName>
        <fullName evidence="1">Uncharacterized protein</fullName>
    </submittedName>
</protein>
<dbReference type="EMBL" id="CP077683">
    <property type="protein sequence ID" value="QXE92084.1"/>
    <property type="molecule type" value="Genomic_DNA"/>
</dbReference>
<organism evidence="1 2">
    <name type="scientific">Geomonas subterranea</name>
    <dbReference type="NCBI Taxonomy" id="2847989"/>
    <lineage>
        <taxon>Bacteria</taxon>
        <taxon>Pseudomonadati</taxon>
        <taxon>Thermodesulfobacteriota</taxon>
        <taxon>Desulfuromonadia</taxon>
        <taxon>Geobacterales</taxon>
        <taxon>Geobacteraceae</taxon>
        <taxon>Geomonas</taxon>
    </lineage>
</organism>
<proteinExistence type="predicted"/>
<accession>A0ABX8LN81</accession>
<name>A0ABX8LN81_9BACT</name>
<dbReference type="RefSeq" id="WP_217288645.1">
    <property type="nucleotide sequence ID" value="NZ_CP077683.1"/>
</dbReference>
<evidence type="ECO:0000313" key="1">
    <source>
        <dbReference type="EMBL" id="QXE92084.1"/>
    </source>
</evidence>